<dbReference type="EMBL" id="CP060635">
    <property type="protein sequence ID" value="QNM07443.1"/>
    <property type="molecule type" value="Genomic_DNA"/>
</dbReference>
<dbReference type="GO" id="GO:0008422">
    <property type="term" value="F:beta-glucosidase activity"/>
    <property type="evidence" value="ECO:0007669"/>
    <property type="project" value="TreeGrafter"/>
</dbReference>
<evidence type="ECO:0000313" key="6">
    <source>
        <dbReference type="Proteomes" id="UP000515860"/>
    </source>
</evidence>
<dbReference type="PANTHER" id="PTHR10353">
    <property type="entry name" value="GLYCOSYL HYDROLASE"/>
    <property type="match status" value="1"/>
</dbReference>
<dbReference type="InterPro" id="IPR001360">
    <property type="entry name" value="Glyco_hydro_1"/>
</dbReference>
<sequence>MYMFKEGFLWGGATAANQFEGGWNADGKGVSISDMCTNGSRDEAKWFTQAIHADRLYPSHEASDFYHHYKEDIALLGEMGYKCFRLSIAWSRIFPTGMEETPNEAGLQFYDRVFDECIRYGIEPLVTISHYEMPFELARKNNGWLSRETIGCYVRYAEAILDRYHDKVKYWITFNEINCAQMLMGDIVATSMIRDFEGPIDTIRRTEQDRYQALHHQFVASARTVKYAHENYPECKMGNMTAFLAAYPGTCNPTDILTAQRFMQDDNWYCNDVQIKGEYPYFAERLWKEHQVSLSIEDGDLNILKEGTVDFTSFSYYMSVCVGESGEENSIGGNLTNGKKNPYLKASDWGWQIDPEGLRYALNETYDRYRIPVMVVENGLGAFDEIVDGRVHDIYRIDYMREHIRQMELATEDGVDLMGYTCWGCIDLVSATTGEMRKRYGQIFVDKYDDGTGSLERIRKDSFYWYQKVICSNGKELD</sequence>
<dbReference type="Proteomes" id="UP000515860">
    <property type="component" value="Chromosome"/>
</dbReference>
<gene>
    <name evidence="5" type="ORF">H9Q79_10900</name>
</gene>
<comment type="similarity">
    <text evidence="1 4">Belongs to the glycosyl hydrolase 1 family.</text>
</comment>
<accession>A0A7G9G9G1</accession>
<protein>
    <submittedName>
        <fullName evidence="5">Glycoside hydrolase family 1 protein</fullName>
    </submittedName>
</protein>
<evidence type="ECO:0000256" key="3">
    <source>
        <dbReference type="ARBA" id="ARBA00023295"/>
    </source>
</evidence>
<evidence type="ECO:0000313" key="5">
    <source>
        <dbReference type="EMBL" id="QNM07443.1"/>
    </source>
</evidence>
<evidence type="ECO:0000256" key="2">
    <source>
        <dbReference type="ARBA" id="ARBA00022801"/>
    </source>
</evidence>
<dbReference type="KEGG" id="whj:H9Q79_10900"/>
<keyword evidence="2 5" id="KW-0378">Hydrolase</keyword>
<reference evidence="5 6" key="1">
    <citation type="submission" date="2020-08" db="EMBL/GenBank/DDBJ databases">
        <authorList>
            <person name="Liu C."/>
            <person name="Sun Q."/>
        </authorList>
    </citation>
    <scope>NUCLEOTIDE SEQUENCE [LARGE SCALE GENOMIC DNA]</scope>
    <source>
        <strain evidence="5 6">NSJ-29</strain>
    </source>
</reference>
<dbReference type="GO" id="GO:0005829">
    <property type="term" value="C:cytosol"/>
    <property type="evidence" value="ECO:0007669"/>
    <property type="project" value="TreeGrafter"/>
</dbReference>
<dbReference type="FunFam" id="3.20.20.80:FF:000004">
    <property type="entry name" value="Beta-glucosidase 6-phospho-beta-glucosidase"/>
    <property type="match status" value="1"/>
</dbReference>
<proteinExistence type="inferred from homology"/>
<dbReference type="SUPFAM" id="SSF51445">
    <property type="entry name" value="(Trans)glycosidases"/>
    <property type="match status" value="1"/>
</dbReference>
<keyword evidence="3" id="KW-0326">Glycosidase</keyword>
<dbReference type="GO" id="GO:0016052">
    <property type="term" value="P:carbohydrate catabolic process"/>
    <property type="evidence" value="ECO:0007669"/>
    <property type="project" value="TreeGrafter"/>
</dbReference>
<organism evidence="5 6">
    <name type="scientific">Wansuia hejianensis</name>
    <dbReference type="NCBI Taxonomy" id="2763667"/>
    <lineage>
        <taxon>Bacteria</taxon>
        <taxon>Bacillati</taxon>
        <taxon>Bacillota</taxon>
        <taxon>Clostridia</taxon>
        <taxon>Lachnospirales</taxon>
        <taxon>Lachnospiraceae</taxon>
        <taxon>Wansuia</taxon>
    </lineage>
</organism>
<dbReference type="Gene3D" id="3.20.20.80">
    <property type="entry name" value="Glycosidases"/>
    <property type="match status" value="1"/>
</dbReference>
<dbReference type="Pfam" id="PF00232">
    <property type="entry name" value="Glyco_hydro_1"/>
    <property type="match status" value="1"/>
</dbReference>
<evidence type="ECO:0000256" key="1">
    <source>
        <dbReference type="ARBA" id="ARBA00010838"/>
    </source>
</evidence>
<dbReference type="RefSeq" id="WP_249328283.1">
    <property type="nucleotide sequence ID" value="NZ_CP060635.1"/>
</dbReference>
<evidence type="ECO:0000256" key="4">
    <source>
        <dbReference type="RuleBase" id="RU003690"/>
    </source>
</evidence>
<dbReference type="PANTHER" id="PTHR10353:SF122">
    <property type="entry name" value="6-PHOSPHO-BETA-GLUCOSIDASE ASCB-RELATED"/>
    <property type="match status" value="1"/>
</dbReference>
<dbReference type="InterPro" id="IPR033132">
    <property type="entry name" value="GH_1_N_CS"/>
</dbReference>
<dbReference type="PRINTS" id="PR00131">
    <property type="entry name" value="GLHYDRLASE1"/>
</dbReference>
<dbReference type="AlphaFoldDB" id="A0A7G9G9G1"/>
<name>A0A7G9G9G1_9FIRM</name>
<keyword evidence="6" id="KW-1185">Reference proteome</keyword>
<dbReference type="PROSITE" id="PS00653">
    <property type="entry name" value="GLYCOSYL_HYDROL_F1_2"/>
    <property type="match status" value="1"/>
</dbReference>
<dbReference type="InterPro" id="IPR017853">
    <property type="entry name" value="GH"/>
</dbReference>